<comment type="caution">
    <text evidence="6">The sequence shown here is derived from an EMBL/GenBank/DDBJ whole genome shotgun (WGS) entry which is preliminary data.</text>
</comment>
<dbReference type="InterPro" id="IPR003825">
    <property type="entry name" value="Colicin-V_CvpA"/>
</dbReference>
<evidence type="ECO:0000256" key="5">
    <source>
        <dbReference type="SAM" id="Phobius"/>
    </source>
</evidence>
<sequence length="164" mass="17854">MNWADWTILAIIAISSLMSLKRGFVREAISLLTWVTAFVVARLFSPSLGFLLEPYIQTPSLRLVSAFAILFVITLLAGALIGALFAALVNATGLTNSDRVLGMGFGAVRGGLVIVVIVALLGMTPAVQDRWWQESQLVPHFVLLEGWSRQMASDIGQVIWNIGR</sequence>
<feature type="transmembrane region" description="Helical" evidence="5">
    <location>
        <begin position="31"/>
        <end position="52"/>
    </location>
</feature>
<dbReference type="PANTHER" id="PTHR36926:SF1">
    <property type="entry name" value="COLICIN V PRODUCTION PROTEIN"/>
    <property type="match status" value="1"/>
</dbReference>
<gene>
    <name evidence="6" type="ORF">CLV44_10681</name>
</gene>
<keyword evidence="4 5" id="KW-0472">Membrane</keyword>
<dbReference type="OrthoDB" id="9810601at2"/>
<dbReference type="InterPro" id="IPR052719">
    <property type="entry name" value="CvpA-like"/>
</dbReference>
<proteinExistence type="predicted"/>
<evidence type="ECO:0000256" key="3">
    <source>
        <dbReference type="ARBA" id="ARBA00022989"/>
    </source>
</evidence>
<protein>
    <submittedName>
        <fullName evidence="6">Membrane protein required for colicin V production</fullName>
    </submittedName>
</protein>
<dbReference type="GO" id="GO:0009403">
    <property type="term" value="P:toxin biosynthetic process"/>
    <property type="evidence" value="ECO:0007669"/>
    <property type="project" value="InterPro"/>
</dbReference>
<keyword evidence="7" id="KW-1185">Reference proteome</keyword>
<keyword evidence="3 5" id="KW-1133">Transmembrane helix</keyword>
<feature type="transmembrane region" description="Helical" evidence="5">
    <location>
        <begin position="6"/>
        <end position="24"/>
    </location>
</feature>
<evidence type="ECO:0000313" key="6">
    <source>
        <dbReference type="EMBL" id="PSL14905.1"/>
    </source>
</evidence>
<evidence type="ECO:0000256" key="2">
    <source>
        <dbReference type="ARBA" id="ARBA00022692"/>
    </source>
</evidence>
<dbReference type="AlphaFoldDB" id="A0A2P8EZM2"/>
<name>A0A2P8EZM2_9GAMM</name>
<feature type="transmembrane region" description="Helical" evidence="5">
    <location>
        <begin position="100"/>
        <end position="123"/>
    </location>
</feature>
<evidence type="ECO:0000313" key="7">
    <source>
        <dbReference type="Proteomes" id="UP000242133"/>
    </source>
</evidence>
<keyword evidence="2 5" id="KW-0812">Transmembrane</keyword>
<dbReference type="GO" id="GO:0016020">
    <property type="term" value="C:membrane"/>
    <property type="evidence" value="ECO:0007669"/>
    <property type="project" value="UniProtKB-SubCell"/>
</dbReference>
<dbReference type="RefSeq" id="WP_106591127.1">
    <property type="nucleotide sequence ID" value="NZ_PYGI01000006.1"/>
</dbReference>
<dbReference type="Proteomes" id="UP000242133">
    <property type="component" value="Unassembled WGS sequence"/>
</dbReference>
<feature type="transmembrane region" description="Helical" evidence="5">
    <location>
        <begin position="64"/>
        <end position="88"/>
    </location>
</feature>
<comment type="subcellular location">
    <subcellularLocation>
        <location evidence="1">Membrane</location>
        <topology evidence="1">Multi-pass membrane protein</topology>
    </subcellularLocation>
</comment>
<dbReference type="Pfam" id="PF02674">
    <property type="entry name" value="Colicin_V"/>
    <property type="match status" value="1"/>
</dbReference>
<dbReference type="EMBL" id="PYGI01000006">
    <property type="protein sequence ID" value="PSL14905.1"/>
    <property type="molecule type" value="Genomic_DNA"/>
</dbReference>
<organism evidence="6 7">
    <name type="scientific">Marinobacterium halophilum</name>
    <dbReference type="NCBI Taxonomy" id="267374"/>
    <lineage>
        <taxon>Bacteria</taxon>
        <taxon>Pseudomonadati</taxon>
        <taxon>Pseudomonadota</taxon>
        <taxon>Gammaproteobacteria</taxon>
        <taxon>Oceanospirillales</taxon>
        <taxon>Oceanospirillaceae</taxon>
        <taxon>Marinobacterium</taxon>
    </lineage>
</organism>
<accession>A0A2P8EZM2</accession>
<evidence type="ECO:0000256" key="4">
    <source>
        <dbReference type="ARBA" id="ARBA00023136"/>
    </source>
</evidence>
<evidence type="ECO:0000256" key="1">
    <source>
        <dbReference type="ARBA" id="ARBA00004141"/>
    </source>
</evidence>
<reference evidence="6 7" key="1">
    <citation type="submission" date="2018-03" db="EMBL/GenBank/DDBJ databases">
        <title>Genomic Encyclopedia of Archaeal and Bacterial Type Strains, Phase II (KMG-II): from individual species to whole genera.</title>
        <authorList>
            <person name="Goeker M."/>
        </authorList>
    </citation>
    <scope>NUCLEOTIDE SEQUENCE [LARGE SCALE GENOMIC DNA]</scope>
    <source>
        <strain evidence="6 7">DSM 17586</strain>
    </source>
</reference>
<dbReference type="PANTHER" id="PTHR36926">
    <property type="entry name" value="COLICIN V PRODUCTION PROTEIN"/>
    <property type="match status" value="1"/>
</dbReference>